<reference evidence="4" key="1">
    <citation type="journal article" date="2020" name="bioRxiv">
        <title>Whole genome comparisons of ergot fungi reveals the divergence and evolution of species within the genus Claviceps are the result of varying mechanisms driving genome evolution and host range expansion.</title>
        <authorList>
            <person name="Wyka S.A."/>
            <person name="Mondo S.J."/>
            <person name="Liu M."/>
            <person name="Dettman J."/>
            <person name="Nalam V."/>
            <person name="Broders K.D."/>
        </authorList>
    </citation>
    <scope>NUCLEOTIDE SEQUENCE</scope>
    <source>
        <strain evidence="4">CCC 602</strain>
    </source>
</reference>
<dbReference type="InterPro" id="IPR018609">
    <property type="entry name" value="Bud13"/>
</dbReference>
<evidence type="ECO:0000256" key="2">
    <source>
        <dbReference type="SAM" id="Coils"/>
    </source>
</evidence>
<dbReference type="InterPro" id="IPR051112">
    <property type="entry name" value="CWC26_splicing_factor"/>
</dbReference>
<dbReference type="AlphaFoldDB" id="A0A9P7NGV5"/>
<sequence>MPTDLGNYLASRYLVADPDPSSKKRKRKSASTQAGLIISEDDDWGSNQSGLRTDGNVEHLPQIVSGTTSEFRKSRKNNWKRLGTNDATYADENAATADTMIASAIAEKNSRLAGNDELPVVANMPDIVKMGDGTHAGLQTASAVSAQLERRNREEREQFELHRLSAREQETVYRDATGRRIDLSLKRAEAKKIAADADIREKEEKQALRGKIQLEEARQRTEQLHDAKFLPFARTADDENLNKELKERDRWNDPLLQFGGGNNHEQVKARKDGGKKPVFSGAAPPNRYGIQPGYRWDGVDRGIGFETERFRALNRRDRLKNLDYSWQLDE</sequence>
<dbReference type="GO" id="GO:0005684">
    <property type="term" value="C:U2-type spliceosomal complex"/>
    <property type="evidence" value="ECO:0007669"/>
    <property type="project" value="TreeGrafter"/>
</dbReference>
<feature type="region of interest" description="Disordered" evidence="3">
    <location>
        <begin position="258"/>
        <end position="286"/>
    </location>
</feature>
<dbReference type="PANTHER" id="PTHR31809">
    <property type="entry name" value="BUD13 HOMOLOG"/>
    <property type="match status" value="1"/>
</dbReference>
<protein>
    <recommendedName>
        <fullName evidence="6">Pre-mRNA-splicing factor CWC26</fullName>
    </recommendedName>
</protein>
<evidence type="ECO:0000313" key="5">
    <source>
        <dbReference type="Proteomes" id="UP000748025"/>
    </source>
</evidence>
<dbReference type="GO" id="GO:0070274">
    <property type="term" value="C:RES complex"/>
    <property type="evidence" value="ECO:0007669"/>
    <property type="project" value="TreeGrafter"/>
</dbReference>
<evidence type="ECO:0008006" key="6">
    <source>
        <dbReference type="Google" id="ProtNLM"/>
    </source>
</evidence>
<evidence type="ECO:0000256" key="3">
    <source>
        <dbReference type="SAM" id="MobiDB-lite"/>
    </source>
</evidence>
<gene>
    <name evidence="4" type="ORF">E4U43_005716</name>
</gene>
<feature type="coiled-coil region" evidence="2">
    <location>
        <begin position="185"/>
        <end position="220"/>
    </location>
</feature>
<keyword evidence="2" id="KW-0175">Coiled coil</keyword>
<feature type="region of interest" description="Disordered" evidence="3">
    <location>
        <begin position="16"/>
        <end position="54"/>
    </location>
</feature>
<dbReference type="GO" id="GO:0003723">
    <property type="term" value="F:RNA binding"/>
    <property type="evidence" value="ECO:0007669"/>
    <property type="project" value="TreeGrafter"/>
</dbReference>
<dbReference type="Pfam" id="PF09736">
    <property type="entry name" value="Bud13"/>
    <property type="match status" value="1"/>
</dbReference>
<dbReference type="PANTHER" id="PTHR31809:SF0">
    <property type="entry name" value="BUD13 HOMOLOG"/>
    <property type="match status" value="1"/>
</dbReference>
<evidence type="ECO:0000256" key="1">
    <source>
        <dbReference type="ARBA" id="ARBA00011069"/>
    </source>
</evidence>
<comment type="caution">
    <text evidence="4">The sequence shown here is derived from an EMBL/GenBank/DDBJ whole genome shotgun (WGS) entry which is preliminary data.</text>
</comment>
<name>A0A9P7NGV5_9HYPO</name>
<dbReference type="GO" id="GO:0000398">
    <property type="term" value="P:mRNA splicing, via spliceosome"/>
    <property type="evidence" value="ECO:0007669"/>
    <property type="project" value="TreeGrafter"/>
</dbReference>
<accession>A0A9P7NGV5</accession>
<comment type="similarity">
    <text evidence="1">Belongs to the CWC26 family.</text>
</comment>
<feature type="compositionally biased region" description="Basic and acidic residues" evidence="3">
    <location>
        <begin position="265"/>
        <end position="275"/>
    </location>
</feature>
<keyword evidence="5" id="KW-1185">Reference proteome</keyword>
<dbReference type="EMBL" id="SRPW01000038">
    <property type="protein sequence ID" value="KAG6018299.1"/>
    <property type="molecule type" value="Genomic_DNA"/>
</dbReference>
<dbReference type="OrthoDB" id="6022at2759"/>
<dbReference type="Proteomes" id="UP000748025">
    <property type="component" value="Unassembled WGS sequence"/>
</dbReference>
<proteinExistence type="inferred from homology"/>
<evidence type="ECO:0000313" key="4">
    <source>
        <dbReference type="EMBL" id="KAG6018299.1"/>
    </source>
</evidence>
<organism evidence="4 5">
    <name type="scientific">Claviceps pusilla</name>
    <dbReference type="NCBI Taxonomy" id="123648"/>
    <lineage>
        <taxon>Eukaryota</taxon>
        <taxon>Fungi</taxon>
        <taxon>Dikarya</taxon>
        <taxon>Ascomycota</taxon>
        <taxon>Pezizomycotina</taxon>
        <taxon>Sordariomycetes</taxon>
        <taxon>Hypocreomycetidae</taxon>
        <taxon>Hypocreales</taxon>
        <taxon>Clavicipitaceae</taxon>
        <taxon>Claviceps</taxon>
    </lineage>
</organism>